<keyword evidence="3" id="KW-1185">Reference proteome</keyword>
<evidence type="ECO:0000256" key="1">
    <source>
        <dbReference type="SAM" id="MobiDB-lite"/>
    </source>
</evidence>
<dbReference type="Proteomes" id="UP000825935">
    <property type="component" value="Chromosome 25"/>
</dbReference>
<protein>
    <submittedName>
        <fullName evidence="2">Uncharacterized protein</fullName>
    </submittedName>
</protein>
<feature type="compositionally biased region" description="Basic and acidic residues" evidence="1">
    <location>
        <begin position="54"/>
        <end position="70"/>
    </location>
</feature>
<dbReference type="OrthoDB" id="1976322at2759"/>
<feature type="region of interest" description="Disordered" evidence="1">
    <location>
        <begin position="21"/>
        <end position="70"/>
    </location>
</feature>
<organism evidence="2 3">
    <name type="scientific">Ceratopteris richardii</name>
    <name type="common">Triangle waterfern</name>
    <dbReference type="NCBI Taxonomy" id="49495"/>
    <lineage>
        <taxon>Eukaryota</taxon>
        <taxon>Viridiplantae</taxon>
        <taxon>Streptophyta</taxon>
        <taxon>Embryophyta</taxon>
        <taxon>Tracheophyta</taxon>
        <taxon>Polypodiopsida</taxon>
        <taxon>Polypodiidae</taxon>
        <taxon>Polypodiales</taxon>
        <taxon>Pteridineae</taxon>
        <taxon>Pteridaceae</taxon>
        <taxon>Parkerioideae</taxon>
        <taxon>Ceratopteris</taxon>
    </lineage>
</organism>
<name>A0A8T2RT12_CERRI</name>
<dbReference type="OMA" id="ECHSDEN"/>
<evidence type="ECO:0000313" key="3">
    <source>
        <dbReference type="Proteomes" id="UP000825935"/>
    </source>
</evidence>
<gene>
    <name evidence="2" type="ORF">KP509_25G055100</name>
</gene>
<evidence type="ECO:0000313" key="2">
    <source>
        <dbReference type="EMBL" id="KAH7298705.1"/>
    </source>
</evidence>
<comment type="caution">
    <text evidence="2">The sequence shown here is derived from an EMBL/GenBank/DDBJ whole genome shotgun (WGS) entry which is preliminary data.</text>
</comment>
<proteinExistence type="predicted"/>
<sequence>MASAMQSKHHARFHAAVLRHFFGPSSPPRPAAHQEPDIHAPFAENREQEEEQETYPHNDEGSSHAGHEAGKSLLSRAQRKRLKLRKAGQSIDVTTKRFVGPLLPGELDMKGCQNDGKDPIVLQQNVNTHVTHITKAEQPCNNHNDGEKAEVFGTTPKEDLPRYKAEDTMSLFPEMGNDSLVPLEEETTYFRLKSQEACSVPEKKESGSECLEVEGNNAQTMSKIKRRRLAKKRFSDSSRLPTGGFSFTAEVKGGTVVINRF</sequence>
<dbReference type="EMBL" id="CM035430">
    <property type="protein sequence ID" value="KAH7298705.1"/>
    <property type="molecule type" value="Genomic_DNA"/>
</dbReference>
<accession>A0A8T2RT12</accession>
<dbReference type="AlphaFoldDB" id="A0A8T2RT12"/>
<reference evidence="2" key="1">
    <citation type="submission" date="2021-08" db="EMBL/GenBank/DDBJ databases">
        <title>WGS assembly of Ceratopteris richardii.</title>
        <authorList>
            <person name="Marchant D.B."/>
            <person name="Chen G."/>
            <person name="Jenkins J."/>
            <person name="Shu S."/>
            <person name="Leebens-Mack J."/>
            <person name="Grimwood J."/>
            <person name="Schmutz J."/>
            <person name="Soltis P."/>
            <person name="Soltis D."/>
            <person name="Chen Z.-H."/>
        </authorList>
    </citation>
    <scope>NUCLEOTIDE SEQUENCE</scope>
    <source>
        <strain evidence="2">Whitten #5841</strain>
        <tissue evidence="2">Leaf</tissue>
    </source>
</reference>